<protein>
    <submittedName>
        <fullName evidence="2">Stage II sporulation protein D</fullName>
    </submittedName>
</protein>
<feature type="domain" description="Sporulation stage II protein D amidase enhancer LytB N-terminal" evidence="1">
    <location>
        <begin position="56"/>
        <end position="136"/>
    </location>
</feature>
<dbReference type="EMBL" id="CP032418">
    <property type="protein sequence ID" value="AYC28841.1"/>
    <property type="molecule type" value="Genomic_DNA"/>
</dbReference>
<dbReference type="GO" id="GO:0030435">
    <property type="term" value="P:sporulation resulting in formation of a cellular spore"/>
    <property type="evidence" value="ECO:0007669"/>
    <property type="project" value="InterPro"/>
</dbReference>
<evidence type="ECO:0000313" key="2">
    <source>
        <dbReference type="EMBL" id="AYC28841.1"/>
    </source>
</evidence>
<organism evidence="2 3">
    <name type="scientific">Paenisporosarcina cavernae</name>
    <dbReference type="NCBI Taxonomy" id="2320858"/>
    <lineage>
        <taxon>Bacteria</taxon>
        <taxon>Bacillati</taxon>
        <taxon>Bacillota</taxon>
        <taxon>Bacilli</taxon>
        <taxon>Bacillales</taxon>
        <taxon>Caryophanaceae</taxon>
        <taxon>Paenisporosarcina</taxon>
    </lineage>
</organism>
<dbReference type="KEGG" id="paek:D3873_02750"/>
<proteinExistence type="predicted"/>
<dbReference type="InterPro" id="IPR013693">
    <property type="entry name" value="SpoIID/LytB_N"/>
</dbReference>
<dbReference type="OrthoDB" id="9794671at2"/>
<dbReference type="NCBIfam" id="TIGR02870">
    <property type="entry name" value="spore_II_D"/>
    <property type="match status" value="1"/>
</dbReference>
<dbReference type="Pfam" id="PF08486">
    <property type="entry name" value="SpoIID"/>
    <property type="match status" value="1"/>
</dbReference>
<evidence type="ECO:0000259" key="1">
    <source>
        <dbReference type="Pfam" id="PF08486"/>
    </source>
</evidence>
<dbReference type="Proteomes" id="UP000265725">
    <property type="component" value="Chromosome"/>
</dbReference>
<evidence type="ECO:0000313" key="3">
    <source>
        <dbReference type="Proteomes" id="UP000265725"/>
    </source>
</evidence>
<keyword evidence="3" id="KW-1185">Reference proteome</keyword>
<sequence>MKISQWKYPILVSTLCASLYAIPYMLDNPTSEPEYEGTGNEETSCPISIRVDGITRPVPLEEYVARVVMGEMPVSFPKEALKAQAVAARTFALRTTNFGEKSIKPTVEDQVFSAEKDVPKVVLQAVNETNGKVLTYADELITAMFFSTSNGKTESAAAFSGYEIPYLQVRDSKEDEESPKFSAKKTFTLDEWNALFGIPWNEAQIKAIDLVRNSSGRVETMKANQQEWNGRKIRELLGLPSTDFQISLKDETIVVTTKGYGHGVGMSQYGARGLALKGKSYEDIVSYYYPHTTLQNFQGVAPACLKDSLPDNTSK</sequence>
<gene>
    <name evidence="2" type="primary">spoIID</name>
    <name evidence="2" type="ORF">D3873_02750</name>
</gene>
<dbReference type="NCBIfam" id="TIGR02669">
    <property type="entry name" value="SpoIID_LytB"/>
    <property type="match status" value="1"/>
</dbReference>
<dbReference type="AlphaFoldDB" id="A0A385YQS8"/>
<dbReference type="InterPro" id="IPR013486">
    <property type="entry name" value="SpoIID/LytB"/>
</dbReference>
<name>A0A385YQS8_9BACL</name>
<accession>A0A385YQS8</accession>
<reference evidence="3" key="1">
    <citation type="submission" date="2018-09" db="EMBL/GenBank/DDBJ databases">
        <authorList>
            <person name="Zhu H."/>
        </authorList>
    </citation>
    <scope>NUCLEOTIDE SEQUENCE [LARGE SCALE GENOMIC DNA]</scope>
    <source>
        <strain evidence="3">K2R23-3</strain>
    </source>
</reference>
<dbReference type="InterPro" id="IPR014225">
    <property type="entry name" value="Spore_II_D_firmicutes"/>
</dbReference>